<comment type="caution">
    <text evidence="8">The sequence shown here is derived from an EMBL/GenBank/DDBJ whole genome shotgun (WGS) entry which is preliminary data.</text>
</comment>
<dbReference type="Pfam" id="PF02525">
    <property type="entry name" value="Flavodoxin_2"/>
    <property type="match status" value="1"/>
</dbReference>
<dbReference type="RefSeq" id="WP_189440303.1">
    <property type="nucleotide sequence ID" value="NZ_BMXT01000001.1"/>
</dbReference>
<evidence type="ECO:0000313" key="9">
    <source>
        <dbReference type="Proteomes" id="UP000621898"/>
    </source>
</evidence>
<comment type="similarity">
    <text evidence="6">Belongs to the azoreductase type 1 family.</text>
</comment>
<protein>
    <recommendedName>
        <fullName evidence="6">FMN dependent NADH:quinone oxidoreductase</fullName>
        <ecNumber evidence="6">1.6.5.-</ecNumber>
    </recommendedName>
    <alternativeName>
        <fullName evidence="6">Azo-dye reductase</fullName>
    </alternativeName>
    <alternativeName>
        <fullName evidence="6">FMN-dependent NADH-azo compound oxidoreductase</fullName>
    </alternativeName>
    <alternativeName>
        <fullName evidence="6">FMN-dependent NADH-azoreductase</fullName>
        <ecNumber evidence="6">1.7.1.17</ecNumber>
    </alternativeName>
</protein>
<dbReference type="PANTHER" id="PTHR43741:SF4">
    <property type="entry name" value="FMN-DEPENDENT NADH:QUINONE OXIDOREDUCTASE"/>
    <property type="match status" value="1"/>
</dbReference>
<reference evidence="9" key="1">
    <citation type="journal article" date="2019" name="Int. J. Syst. Evol. Microbiol.">
        <title>The Global Catalogue of Microorganisms (GCM) 10K type strain sequencing project: providing services to taxonomists for standard genome sequencing and annotation.</title>
        <authorList>
            <consortium name="The Broad Institute Genomics Platform"/>
            <consortium name="The Broad Institute Genome Sequencing Center for Infectious Disease"/>
            <person name="Wu L."/>
            <person name="Ma J."/>
        </authorList>
    </citation>
    <scope>NUCLEOTIDE SEQUENCE [LARGE SCALE GENOMIC DNA]</scope>
    <source>
        <strain evidence="9">KCTC 22232</strain>
    </source>
</reference>
<dbReference type="Proteomes" id="UP000621898">
    <property type="component" value="Unassembled WGS sequence"/>
</dbReference>
<comment type="function">
    <text evidence="6">Also exhibits azoreductase activity. Catalyzes the reductive cleavage of the azo bond in aromatic azo compounds to the corresponding amines.</text>
</comment>
<name>A0ABQ2ZP69_9GAMM</name>
<evidence type="ECO:0000259" key="7">
    <source>
        <dbReference type="Pfam" id="PF02525"/>
    </source>
</evidence>
<evidence type="ECO:0000256" key="6">
    <source>
        <dbReference type="HAMAP-Rule" id="MF_01216"/>
    </source>
</evidence>
<evidence type="ECO:0000256" key="1">
    <source>
        <dbReference type="ARBA" id="ARBA00022630"/>
    </source>
</evidence>
<keyword evidence="2 6" id="KW-0288">FMN</keyword>
<keyword evidence="4 6" id="KW-0520">NAD</keyword>
<comment type="subunit">
    <text evidence="6">Homodimer.</text>
</comment>
<dbReference type="EMBL" id="BMXT01000001">
    <property type="protein sequence ID" value="GGY21636.1"/>
    <property type="molecule type" value="Genomic_DNA"/>
</dbReference>
<proteinExistence type="inferred from homology"/>
<sequence>MKLLHIDSSALGGYSVSRQLTADIVAELQRNTAAASVQYHDLAAKPLPHWTPVADASDPVVVLGNQMLEEFLAADVVVIGAPMYNFGIPSQLKAWIDRIAVAGKTFRYGANGPEGLAGGKRVIIASSRGGMYASGPAAVMDFQESYLRTVFGFIGITNVEFVRAEGLNMGDEPKALALQSAQAAIGSLIAPEAKAA</sequence>
<evidence type="ECO:0000256" key="3">
    <source>
        <dbReference type="ARBA" id="ARBA00023002"/>
    </source>
</evidence>
<dbReference type="InterPro" id="IPR029039">
    <property type="entry name" value="Flavoprotein-like_sf"/>
</dbReference>
<feature type="binding site" evidence="6">
    <location>
        <begin position="15"/>
        <end position="17"/>
    </location>
    <ligand>
        <name>FMN</name>
        <dbReference type="ChEBI" id="CHEBI:58210"/>
    </ligand>
</feature>
<comment type="cofactor">
    <cofactor evidence="6">
        <name>FMN</name>
        <dbReference type="ChEBI" id="CHEBI:58210"/>
    </cofactor>
    <text evidence="6">Binds 1 FMN per subunit.</text>
</comment>
<keyword evidence="3 6" id="KW-0560">Oxidoreductase</keyword>
<dbReference type="InterPro" id="IPR050104">
    <property type="entry name" value="FMN-dep_NADH:Q_OxRdtase_AzoR1"/>
</dbReference>
<comment type="catalytic activity">
    <reaction evidence="5">
        <text>N,N-dimethyl-1,4-phenylenediamine + anthranilate + 2 NAD(+) = 2-(4-dimethylaminophenyl)diazenylbenzoate + 2 NADH + 2 H(+)</text>
        <dbReference type="Rhea" id="RHEA:55872"/>
        <dbReference type="ChEBI" id="CHEBI:15378"/>
        <dbReference type="ChEBI" id="CHEBI:15783"/>
        <dbReference type="ChEBI" id="CHEBI:16567"/>
        <dbReference type="ChEBI" id="CHEBI:57540"/>
        <dbReference type="ChEBI" id="CHEBI:57945"/>
        <dbReference type="ChEBI" id="CHEBI:71579"/>
        <dbReference type="EC" id="1.7.1.17"/>
    </reaction>
    <physiologicalReaction direction="right-to-left" evidence="5">
        <dbReference type="Rhea" id="RHEA:55874"/>
    </physiologicalReaction>
</comment>
<evidence type="ECO:0000256" key="4">
    <source>
        <dbReference type="ARBA" id="ARBA00023027"/>
    </source>
</evidence>
<organism evidence="8 9">
    <name type="scientific">Rhodanobacter panaciterrae</name>
    <dbReference type="NCBI Taxonomy" id="490572"/>
    <lineage>
        <taxon>Bacteria</taxon>
        <taxon>Pseudomonadati</taxon>
        <taxon>Pseudomonadota</taxon>
        <taxon>Gammaproteobacteria</taxon>
        <taxon>Lysobacterales</taxon>
        <taxon>Rhodanobacteraceae</taxon>
        <taxon>Rhodanobacter</taxon>
    </lineage>
</organism>
<gene>
    <name evidence="6 8" type="primary">azoR</name>
    <name evidence="8" type="ORF">GCM10008098_13130</name>
</gene>
<dbReference type="PANTHER" id="PTHR43741">
    <property type="entry name" value="FMN-DEPENDENT NADH-AZOREDUCTASE 1"/>
    <property type="match status" value="1"/>
</dbReference>
<evidence type="ECO:0000256" key="5">
    <source>
        <dbReference type="ARBA" id="ARBA00048542"/>
    </source>
</evidence>
<evidence type="ECO:0000256" key="2">
    <source>
        <dbReference type="ARBA" id="ARBA00022643"/>
    </source>
</evidence>
<dbReference type="EC" id="1.7.1.17" evidence="6"/>
<feature type="domain" description="Flavodoxin-like fold" evidence="7">
    <location>
        <begin position="1"/>
        <end position="186"/>
    </location>
</feature>
<dbReference type="InterPro" id="IPR023048">
    <property type="entry name" value="NADH:quinone_OxRdtase_FMN_depd"/>
</dbReference>
<feature type="binding site" evidence="6">
    <location>
        <begin position="127"/>
        <end position="130"/>
    </location>
    <ligand>
        <name>FMN</name>
        <dbReference type="ChEBI" id="CHEBI:58210"/>
    </ligand>
</feature>
<dbReference type="SUPFAM" id="SSF52218">
    <property type="entry name" value="Flavoproteins"/>
    <property type="match status" value="1"/>
</dbReference>
<dbReference type="EC" id="1.6.5.-" evidence="6"/>
<feature type="binding site" evidence="6">
    <location>
        <begin position="83"/>
        <end position="86"/>
    </location>
    <ligand>
        <name>FMN</name>
        <dbReference type="ChEBI" id="CHEBI:58210"/>
    </ligand>
</feature>
<keyword evidence="9" id="KW-1185">Reference proteome</keyword>
<accession>A0ABQ2ZP69</accession>
<feature type="binding site" evidence="6">
    <location>
        <position position="9"/>
    </location>
    <ligand>
        <name>FMN</name>
        <dbReference type="ChEBI" id="CHEBI:58210"/>
    </ligand>
</feature>
<comment type="catalytic activity">
    <reaction evidence="6">
        <text>2 a quinone + NADH + H(+) = 2 a 1,4-benzosemiquinone + NAD(+)</text>
        <dbReference type="Rhea" id="RHEA:65952"/>
        <dbReference type="ChEBI" id="CHEBI:15378"/>
        <dbReference type="ChEBI" id="CHEBI:57540"/>
        <dbReference type="ChEBI" id="CHEBI:57945"/>
        <dbReference type="ChEBI" id="CHEBI:132124"/>
        <dbReference type="ChEBI" id="CHEBI:134225"/>
    </reaction>
</comment>
<comment type="function">
    <text evidence="6">Quinone reductase that provides resistance to thiol-specific stress caused by electrophilic quinones.</text>
</comment>
<dbReference type="HAMAP" id="MF_01216">
    <property type="entry name" value="Azoreductase_type1"/>
    <property type="match status" value="1"/>
</dbReference>
<evidence type="ECO:0000313" key="8">
    <source>
        <dbReference type="EMBL" id="GGY21636.1"/>
    </source>
</evidence>
<dbReference type="InterPro" id="IPR003680">
    <property type="entry name" value="Flavodoxin_fold"/>
</dbReference>
<dbReference type="Gene3D" id="3.40.50.360">
    <property type="match status" value="1"/>
</dbReference>
<keyword evidence="1 6" id="KW-0285">Flavoprotein</keyword>